<keyword evidence="7" id="KW-1185">Reference proteome</keyword>
<dbReference type="CDD" id="cd09122">
    <property type="entry name" value="PLDc_Tdp1_1"/>
    <property type="match status" value="1"/>
</dbReference>
<dbReference type="GO" id="GO:0017005">
    <property type="term" value="F:3'-tyrosyl-DNA phosphodiesterase activity"/>
    <property type="evidence" value="ECO:0007669"/>
    <property type="project" value="TreeGrafter"/>
</dbReference>
<feature type="compositionally biased region" description="Polar residues" evidence="4">
    <location>
        <begin position="121"/>
        <end position="130"/>
    </location>
</feature>
<feature type="compositionally biased region" description="Acidic residues" evidence="4">
    <location>
        <begin position="79"/>
        <end position="92"/>
    </location>
</feature>
<protein>
    <recommendedName>
        <fullName evidence="5">PLD phosphodiesterase domain-containing protein</fullName>
    </recommendedName>
</protein>
<dbReference type="GO" id="GO:0006281">
    <property type="term" value="P:DNA repair"/>
    <property type="evidence" value="ECO:0007669"/>
    <property type="project" value="InterPro"/>
</dbReference>
<feature type="active site" description="Nucleophile" evidence="1">
    <location>
        <position position="332"/>
    </location>
</feature>
<proteinExistence type="predicted"/>
<feature type="domain" description="PLD phosphodiesterase" evidence="5">
    <location>
        <begin position="574"/>
        <end position="614"/>
    </location>
</feature>
<evidence type="ECO:0000256" key="2">
    <source>
        <dbReference type="PIRSR" id="PIRSR610347-2"/>
    </source>
</evidence>
<feature type="binding site" evidence="2">
    <location>
        <position position="334"/>
    </location>
    <ligand>
        <name>substrate</name>
    </ligand>
</feature>
<name>A0A1L9RU83_ASPWE</name>
<accession>A0A1L9RU83</accession>
<dbReference type="PROSITE" id="PS50035">
    <property type="entry name" value="PLD"/>
    <property type="match status" value="1"/>
</dbReference>
<feature type="binding site" evidence="2">
    <location>
        <position position="581"/>
    </location>
    <ligand>
        <name>substrate</name>
    </ligand>
</feature>
<dbReference type="GO" id="GO:0003697">
    <property type="term" value="F:single-stranded DNA binding"/>
    <property type="evidence" value="ECO:0007669"/>
    <property type="project" value="TreeGrafter"/>
</dbReference>
<sequence>MGVHDRSYRLATMDPVDADDHELREAIALSLRELYDTGDNPEPVSNGQQQPVVDLTGDSDDDEPVQIYPKSNSVVGSETDQDEDEGDKEADEELRRAIQLSLQSAGEDVNDAAEAPKPSEKTQILDTKPSSEVEPPTKNNKPSQPMGILGLDRRQMEQERLARMGKRKAEDTASIEQPESKLLRTGSVPKDILSTGGAAATTSAGSISSSSGIPAVKQAGNGQVTMPSSTPSVQFPTGVVKKTWAFLQERSGDDIKIEEVFQKSDLELAVLSSFMWDMEWLFSKADTRKTRFLLLMQAKEESTKRQYESETASMKNLRLCFPPMDGQVNCMHSKLMLLFHPEYVRIAVPTANLTSFDWGEQGGLMENSVFIIDLPKKPEQVTSGSSKTAFYEELVYFLKASTLHENIIAKLNSFDFGKTADIAFVHTIGGSHTGDSWKRTGYCGLGRAVNSLGLQVSKPINIDYVTSSIGSLTDEFMRSIYLAAQGDDGLTEYTLRTNKSFPARSRTNPTQLIQKATASEWKDDRFRVYFPSERTVSDTKGGPRNAGTICFQSKWYEGAKFPRHVLRDCETRRDRLLMHNKILYVRPDEPIIMQDNSKCRGWAYVGSANLSESAWGRLVQDRTTKEPKLNCRNWECGVLIPVVDKTQNSQAPETKQSTPESPDMLNLFQGTIPIPMQLPGKEFGGNRRPWYYSSTFM</sequence>
<evidence type="ECO:0000256" key="4">
    <source>
        <dbReference type="SAM" id="MobiDB-lite"/>
    </source>
</evidence>
<feature type="site" description="Interaction with DNA" evidence="3">
    <location>
        <position position="611"/>
    </location>
</feature>
<evidence type="ECO:0000256" key="1">
    <source>
        <dbReference type="PIRSR" id="PIRSR610347-1"/>
    </source>
</evidence>
<dbReference type="VEuPathDB" id="FungiDB:ASPWEDRAFT_323241"/>
<dbReference type="PANTHER" id="PTHR12415:SF4">
    <property type="entry name" value="TYROSYL-DNA PHOSPHODIESTERASE DOMAIN-CONTAINING PROTEIN"/>
    <property type="match status" value="1"/>
</dbReference>
<dbReference type="GO" id="GO:0003690">
    <property type="term" value="F:double-stranded DNA binding"/>
    <property type="evidence" value="ECO:0007669"/>
    <property type="project" value="TreeGrafter"/>
</dbReference>
<dbReference type="RefSeq" id="XP_040692119.1">
    <property type="nucleotide sequence ID" value="XM_040833647.1"/>
</dbReference>
<evidence type="ECO:0000313" key="6">
    <source>
        <dbReference type="EMBL" id="OJJ38443.1"/>
    </source>
</evidence>
<dbReference type="STRING" id="1073089.A0A1L9RU83"/>
<feature type="compositionally biased region" description="Basic and acidic residues" evidence="4">
    <location>
        <begin position="151"/>
        <end position="171"/>
    </location>
</feature>
<dbReference type="Proteomes" id="UP000184383">
    <property type="component" value="Unassembled WGS sequence"/>
</dbReference>
<dbReference type="OrthoDB" id="47785at2759"/>
<dbReference type="InterPro" id="IPR001736">
    <property type="entry name" value="PLipase_D/transphosphatidylase"/>
</dbReference>
<feature type="active site" description="Proton donor/acceptor" evidence="1">
    <location>
        <position position="579"/>
    </location>
</feature>
<evidence type="ECO:0000259" key="5">
    <source>
        <dbReference type="PROSITE" id="PS50035"/>
    </source>
</evidence>
<organism evidence="6 7">
    <name type="scientific">Aspergillus wentii DTO 134E9</name>
    <dbReference type="NCBI Taxonomy" id="1073089"/>
    <lineage>
        <taxon>Eukaryota</taxon>
        <taxon>Fungi</taxon>
        <taxon>Dikarya</taxon>
        <taxon>Ascomycota</taxon>
        <taxon>Pezizomycotina</taxon>
        <taxon>Eurotiomycetes</taxon>
        <taxon>Eurotiomycetidae</taxon>
        <taxon>Eurotiales</taxon>
        <taxon>Aspergillaceae</taxon>
        <taxon>Aspergillus</taxon>
        <taxon>Aspergillus subgen. Cremei</taxon>
    </lineage>
</organism>
<dbReference type="SUPFAM" id="SSF56024">
    <property type="entry name" value="Phospholipase D/nuclease"/>
    <property type="match status" value="2"/>
</dbReference>
<dbReference type="InterPro" id="IPR010347">
    <property type="entry name" value="Tdp1"/>
</dbReference>
<dbReference type="Pfam" id="PF06087">
    <property type="entry name" value="Tyr-DNA_phospho"/>
    <property type="match status" value="1"/>
</dbReference>
<feature type="region of interest" description="Disordered" evidence="4">
    <location>
        <begin position="36"/>
        <end position="231"/>
    </location>
</feature>
<dbReference type="GeneID" id="63749495"/>
<reference evidence="7" key="1">
    <citation type="journal article" date="2017" name="Genome Biol.">
        <title>Comparative genomics reveals high biological diversity and specific adaptations in the industrially and medically important fungal genus Aspergillus.</title>
        <authorList>
            <person name="de Vries R.P."/>
            <person name="Riley R."/>
            <person name="Wiebenga A."/>
            <person name="Aguilar-Osorio G."/>
            <person name="Amillis S."/>
            <person name="Uchima C.A."/>
            <person name="Anderluh G."/>
            <person name="Asadollahi M."/>
            <person name="Askin M."/>
            <person name="Barry K."/>
            <person name="Battaglia E."/>
            <person name="Bayram O."/>
            <person name="Benocci T."/>
            <person name="Braus-Stromeyer S.A."/>
            <person name="Caldana C."/>
            <person name="Canovas D."/>
            <person name="Cerqueira G.C."/>
            <person name="Chen F."/>
            <person name="Chen W."/>
            <person name="Choi C."/>
            <person name="Clum A."/>
            <person name="Dos Santos R.A."/>
            <person name="Damasio A.R."/>
            <person name="Diallinas G."/>
            <person name="Emri T."/>
            <person name="Fekete E."/>
            <person name="Flipphi M."/>
            <person name="Freyberg S."/>
            <person name="Gallo A."/>
            <person name="Gournas C."/>
            <person name="Habgood R."/>
            <person name="Hainaut M."/>
            <person name="Harispe M.L."/>
            <person name="Henrissat B."/>
            <person name="Hilden K.S."/>
            <person name="Hope R."/>
            <person name="Hossain A."/>
            <person name="Karabika E."/>
            <person name="Karaffa L."/>
            <person name="Karanyi Z."/>
            <person name="Krasevec N."/>
            <person name="Kuo A."/>
            <person name="Kusch H."/>
            <person name="LaButti K."/>
            <person name="Lagendijk E.L."/>
            <person name="Lapidus A."/>
            <person name="Levasseur A."/>
            <person name="Lindquist E."/>
            <person name="Lipzen A."/>
            <person name="Logrieco A.F."/>
            <person name="MacCabe A."/>
            <person name="Maekelae M.R."/>
            <person name="Malavazi I."/>
            <person name="Melin P."/>
            <person name="Meyer V."/>
            <person name="Mielnichuk N."/>
            <person name="Miskei M."/>
            <person name="Molnar A.P."/>
            <person name="Mule G."/>
            <person name="Ngan C.Y."/>
            <person name="Orejas M."/>
            <person name="Orosz E."/>
            <person name="Ouedraogo J.P."/>
            <person name="Overkamp K.M."/>
            <person name="Park H.-S."/>
            <person name="Perrone G."/>
            <person name="Piumi F."/>
            <person name="Punt P.J."/>
            <person name="Ram A.F."/>
            <person name="Ramon A."/>
            <person name="Rauscher S."/>
            <person name="Record E."/>
            <person name="Riano-Pachon D.M."/>
            <person name="Robert V."/>
            <person name="Roehrig J."/>
            <person name="Ruller R."/>
            <person name="Salamov A."/>
            <person name="Salih N.S."/>
            <person name="Samson R.A."/>
            <person name="Sandor E."/>
            <person name="Sanguinetti M."/>
            <person name="Schuetze T."/>
            <person name="Sepcic K."/>
            <person name="Shelest E."/>
            <person name="Sherlock G."/>
            <person name="Sophianopoulou V."/>
            <person name="Squina F.M."/>
            <person name="Sun H."/>
            <person name="Susca A."/>
            <person name="Todd R.B."/>
            <person name="Tsang A."/>
            <person name="Unkles S.E."/>
            <person name="van de Wiele N."/>
            <person name="van Rossen-Uffink D."/>
            <person name="Oliveira J.V."/>
            <person name="Vesth T.C."/>
            <person name="Visser J."/>
            <person name="Yu J.-H."/>
            <person name="Zhou M."/>
            <person name="Andersen M.R."/>
            <person name="Archer D.B."/>
            <person name="Baker S.E."/>
            <person name="Benoit I."/>
            <person name="Brakhage A.A."/>
            <person name="Braus G.H."/>
            <person name="Fischer R."/>
            <person name="Frisvad J.C."/>
            <person name="Goldman G.H."/>
            <person name="Houbraken J."/>
            <person name="Oakley B."/>
            <person name="Pocsi I."/>
            <person name="Scazzocchio C."/>
            <person name="Seiboth B."/>
            <person name="vanKuyk P.A."/>
            <person name="Wortman J."/>
            <person name="Dyer P.S."/>
            <person name="Grigoriev I.V."/>
        </authorList>
    </citation>
    <scope>NUCLEOTIDE SEQUENCE [LARGE SCALE GENOMIC DNA]</scope>
    <source>
        <strain evidence="7">DTO 134E9</strain>
    </source>
</reference>
<dbReference type="EMBL" id="KV878210">
    <property type="protein sequence ID" value="OJJ38443.1"/>
    <property type="molecule type" value="Genomic_DNA"/>
</dbReference>
<gene>
    <name evidence="6" type="ORF">ASPWEDRAFT_323241</name>
</gene>
<feature type="compositionally biased region" description="Polar residues" evidence="4">
    <location>
        <begin position="69"/>
        <end position="78"/>
    </location>
</feature>
<feature type="compositionally biased region" description="Low complexity" evidence="4">
    <location>
        <begin position="194"/>
        <end position="213"/>
    </location>
</feature>
<dbReference type="GO" id="GO:0005634">
    <property type="term" value="C:nucleus"/>
    <property type="evidence" value="ECO:0007669"/>
    <property type="project" value="InterPro"/>
</dbReference>
<dbReference type="PROSITE" id="PS50330">
    <property type="entry name" value="UIM"/>
    <property type="match status" value="1"/>
</dbReference>
<evidence type="ECO:0000256" key="3">
    <source>
        <dbReference type="PIRSR" id="PIRSR610347-3"/>
    </source>
</evidence>
<dbReference type="InterPro" id="IPR003903">
    <property type="entry name" value="UIM_dom"/>
</dbReference>
<dbReference type="PANTHER" id="PTHR12415">
    <property type="entry name" value="TYROSYL-DNA PHOSPHODIESTERASE 1"/>
    <property type="match status" value="1"/>
</dbReference>
<feature type="compositionally biased region" description="Polar residues" evidence="4">
    <location>
        <begin position="220"/>
        <end position="231"/>
    </location>
</feature>
<dbReference type="Gene3D" id="3.30.870.10">
    <property type="entry name" value="Endonuclease Chain A"/>
    <property type="match status" value="2"/>
</dbReference>
<evidence type="ECO:0000313" key="7">
    <source>
        <dbReference type="Proteomes" id="UP000184383"/>
    </source>
</evidence>
<dbReference type="AlphaFoldDB" id="A0A1L9RU83"/>